<reference evidence="8" key="1">
    <citation type="submission" date="2025-08" db="UniProtKB">
        <authorList>
            <consortium name="Ensembl"/>
        </authorList>
    </citation>
    <scope>IDENTIFICATION</scope>
</reference>
<feature type="domain" description="REM-1" evidence="7">
    <location>
        <begin position="1"/>
        <end position="76"/>
    </location>
</feature>
<feature type="coiled-coil region" evidence="4">
    <location>
        <begin position="46"/>
        <end position="73"/>
    </location>
</feature>
<evidence type="ECO:0000313" key="9">
    <source>
        <dbReference type="Proteomes" id="UP000694388"/>
    </source>
</evidence>
<dbReference type="Ensembl" id="ENSEBUT00000024890.1">
    <property type="protein sequence ID" value="ENSEBUP00000024314.1"/>
    <property type="gene ID" value="ENSEBUG00000014978.1"/>
</dbReference>
<dbReference type="FunFam" id="1.10.287.160:FF:000001">
    <property type="entry name" value="Putative serine/threonine-protein kinase N2"/>
    <property type="match status" value="1"/>
</dbReference>
<dbReference type="CDD" id="cd11622">
    <property type="entry name" value="HR1_PKN_1"/>
    <property type="match status" value="1"/>
</dbReference>
<dbReference type="GO" id="GO:0004674">
    <property type="term" value="F:protein serine/threonine kinase activity"/>
    <property type="evidence" value="ECO:0007669"/>
    <property type="project" value="InterPro"/>
</dbReference>
<evidence type="ECO:0000259" key="7">
    <source>
        <dbReference type="PROSITE" id="PS51860"/>
    </source>
</evidence>
<evidence type="ECO:0000256" key="5">
    <source>
        <dbReference type="SAM" id="MobiDB-lite"/>
    </source>
</evidence>
<dbReference type="AlphaFoldDB" id="A0A8C4R2I6"/>
<evidence type="ECO:0000256" key="4">
    <source>
        <dbReference type="SAM" id="Coils"/>
    </source>
</evidence>
<feature type="compositionally biased region" description="Polar residues" evidence="5">
    <location>
        <begin position="502"/>
        <end position="521"/>
    </location>
</feature>
<dbReference type="PROSITE" id="PS51860">
    <property type="entry name" value="REM_1"/>
    <property type="match status" value="3"/>
</dbReference>
<dbReference type="OMA" id="HMENENG"/>
<dbReference type="FunFam" id="1.10.287.160:FF:000002">
    <property type="entry name" value="Putative serine/threonine-protein kinase N2"/>
    <property type="match status" value="1"/>
</dbReference>
<feature type="domain" description="REM-1" evidence="7">
    <location>
        <begin position="172"/>
        <end position="252"/>
    </location>
</feature>
<dbReference type="GO" id="GO:0031267">
    <property type="term" value="F:small GTPase binding"/>
    <property type="evidence" value="ECO:0007669"/>
    <property type="project" value="InterPro"/>
</dbReference>
<dbReference type="InterPro" id="IPR000008">
    <property type="entry name" value="C2_dom"/>
</dbReference>
<feature type="domain" description="REM-1" evidence="7">
    <location>
        <begin position="88"/>
        <end position="170"/>
    </location>
</feature>
<dbReference type="SUPFAM" id="SSF49562">
    <property type="entry name" value="C2 domain (Calcium/lipid-binding domain, CaLB)"/>
    <property type="match status" value="1"/>
</dbReference>
<evidence type="ECO:0000256" key="1">
    <source>
        <dbReference type="ARBA" id="ARBA00005490"/>
    </source>
</evidence>
<dbReference type="PROSITE" id="PS50004">
    <property type="entry name" value="C2"/>
    <property type="match status" value="1"/>
</dbReference>
<name>A0A8C4R2I6_EPTBU</name>
<evidence type="ECO:0000259" key="6">
    <source>
        <dbReference type="PROSITE" id="PS50004"/>
    </source>
</evidence>
<reference evidence="8" key="2">
    <citation type="submission" date="2025-09" db="UniProtKB">
        <authorList>
            <consortium name="Ensembl"/>
        </authorList>
    </citation>
    <scope>IDENTIFICATION</scope>
</reference>
<sequence>LDFSDTSVQQMLEEKKDQIRREIHKELKIKEGTENLRKVTTDKKQLANVENLLKSSAKKIEQLHQQLQELDAHIVVKDADDLLDEPKSPDTGRRDTGSAPMNSRLGALEKQLNIEMKVKQGAENMIQMYSNGASKDRKMLVTAQQMLQDSKTKIEIIRMHILKATQESGLSADAKPEDSISPLELRIEELRHHLRIESAVAEGAKNVVRQLSAAKAKDKKLLTEAQTELQESSQKMDLLQLSLERRLSELPEEHPKRFAIQKELSVMASPILSPRHSFISLGDSLTHQYTNISKPAALTGTLEVRLMGCQELLENVPSRSKSSPTTIVNSSPGENKSSFIARRSMYGRPSSARYSLKPDEISNEICACLKLDNAVVGQTAWKTCGKQAWDQKFTIELDRSRELEISVYWRDWRSLCAVKFLRLEDFLDNQRHGMCLYLEPQGMLFAEVTFFNPVIERKPRLQRQRRVFMKQKGKTFLRAPQMNINIPTWSRLMKRALPSMSAPGTPSTPIGTANTAVTPSSGTLTVNDPTKLPLPSSPQPGFVLCLCCHEFDVLCFFL</sequence>
<dbReference type="InterPro" id="IPR035892">
    <property type="entry name" value="C2_domain_sf"/>
</dbReference>
<evidence type="ECO:0000313" key="8">
    <source>
        <dbReference type="Ensembl" id="ENSEBUP00000024314.1"/>
    </source>
</evidence>
<dbReference type="SUPFAM" id="SSF46585">
    <property type="entry name" value="HR1 repeat"/>
    <property type="match status" value="3"/>
</dbReference>
<dbReference type="InterPro" id="IPR011072">
    <property type="entry name" value="HR1_rho-bd"/>
</dbReference>
<feature type="region of interest" description="Disordered" evidence="5">
    <location>
        <begin position="82"/>
        <end position="102"/>
    </location>
</feature>
<keyword evidence="2" id="KW-0677">Repeat</keyword>
<evidence type="ECO:0000256" key="2">
    <source>
        <dbReference type="ARBA" id="ARBA00022737"/>
    </source>
</evidence>
<dbReference type="InterPro" id="IPR037313">
    <property type="entry name" value="PKN_HR1_1"/>
</dbReference>
<organism evidence="8 9">
    <name type="scientific">Eptatretus burgeri</name>
    <name type="common">Inshore hagfish</name>
    <dbReference type="NCBI Taxonomy" id="7764"/>
    <lineage>
        <taxon>Eukaryota</taxon>
        <taxon>Metazoa</taxon>
        <taxon>Chordata</taxon>
        <taxon>Craniata</taxon>
        <taxon>Vertebrata</taxon>
        <taxon>Cyclostomata</taxon>
        <taxon>Myxini</taxon>
        <taxon>Myxiniformes</taxon>
        <taxon>Myxinidae</taxon>
        <taxon>Eptatretinae</taxon>
        <taxon>Eptatretus</taxon>
    </lineage>
</organism>
<keyword evidence="3 4" id="KW-0175">Coiled coil</keyword>
<dbReference type="FunFam" id="1.10.287.160:FF:000003">
    <property type="entry name" value="Putative serine/threonine-protein kinase N2"/>
    <property type="match status" value="1"/>
</dbReference>
<dbReference type="Proteomes" id="UP000694388">
    <property type="component" value="Unplaced"/>
</dbReference>
<proteinExistence type="inferred from homology"/>
<dbReference type="SMART" id="SM00239">
    <property type="entry name" value="C2"/>
    <property type="match status" value="1"/>
</dbReference>
<feature type="compositionally biased region" description="Basic and acidic residues" evidence="5">
    <location>
        <begin position="82"/>
        <end position="96"/>
    </location>
</feature>
<feature type="region of interest" description="Disordered" evidence="5">
    <location>
        <begin position="501"/>
        <end position="521"/>
    </location>
</feature>
<dbReference type="GO" id="GO:0007165">
    <property type="term" value="P:signal transduction"/>
    <property type="evidence" value="ECO:0007669"/>
    <property type="project" value="InterPro"/>
</dbReference>
<dbReference type="Gene3D" id="1.10.287.160">
    <property type="entry name" value="HR1 repeat"/>
    <property type="match status" value="3"/>
</dbReference>
<dbReference type="GeneTree" id="ENSGT00940000154339"/>
<evidence type="ECO:0000256" key="3">
    <source>
        <dbReference type="PROSITE-ProRule" id="PRU01207"/>
    </source>
</evidence>
<comment type="similarity">
    <text evidence="1">Belongs to the protein kinase superfamily. AGC Ser/Thr protein kinase family. PKC subfamily.</text>
</comment>
<dbReference type="InterPro" id="IPR036274">
    <property type="entry name" value="HR1_rpt_sf"/>
</dbReference>
<dbReference type="SMART" id="SM00742">
    <property type="entry name" value="Hr1"/>
    <property type="match status" value="3"/>
</dbReference>
<dbReference type="CDD" id="cd11625">
    <property type="entry name" value="HR1_PKN_3"/>
    <property type="match status" value="1"/>
</dbReference>
<protein>
    <submittedName>
        <fullName evidence="8">Protein kinase N2a</fullName>
    </submittedName>
</protein>
<dbReference type="Pfam" id="PF02185">
    <property type="entry name" value="HR1"/>
    <property type="match status" value="3"/>
</dbReference>
<keyword evidence="9" id="KW-1185">Reference proteome</keyword>
<accession>A0A8C4R2I6</accession>
<feature type="domain" description="C2" evidence="6">
    <location>
        <begin position="280"/>
        <end position="445"/>
    </location>
</feature>